<feature type="signal peptide" evidence="2">
    <location>
        <begin position="1"/>
        <end position="21"/>
    </location>
</feature>
<feature type="coiled-coil region" evidence="1">
    <location>
        <begin position="80"/>
        <end position="134"/>
    </location>
</feature>
<feature type="chain" id="PRO_5014980588" description="Outer membrane protein with beta-barrel domain" evidence="2">
    <location>
        <begin position="22"/>
        <end position="503"/>
    </location>
</feature>
<keyword evidence="1" id="KW-0175">Coiled coil</keyword>
<organism evidence="3 4">
    <name type="scientific">Hymenobacter chitinivorans DSM 11115</name>
    <dbReference type="NCBI Taxonomy" id="1121954"/>
    <lineage>
        <taxon>Bacteria</taxon>
        <taxon>Pseudomonadati</taxon>
        <taxon>Bacteroidota</taxon>
        <taxon>Cytophagia</taxon>
        <taxon>Cytophagales</taxon>
        <taxon>Hymenobacteraceae</taxon>
        <taxon>Hymenobacter</taxon>
    </lineage>
</organism>
<evidence type="ECO:0000313" key="3">
    <source>
        <dbReference type="EMBL" id="PJJ53243.1"/>
    </source>
</evidence>
<proteinExistence type="predicted"/>
<comment type="caution">
    <text evidence="3">The sequence shown here is derived from an EMBL/GenBank/DDBJ whole genome shotgun (WGS) entry which is preliminary data.</text>
</comment>
<evidence type="ECO:0000313" key="4">
    <source>
        <dbReference type="Proteomes" id="UP000228535"/>
    </source>
</evidence>
<evidence type="ECO:0000256" key="1">
    <source>
        <dbReference type="SAM" id="Coils"/>
    </source>
</evidence>
<gene>
    <name evidence="3" type="ORF">CLV45_3903</name>
</gene>
<keyword evidence="2" id="KW-0732">Signal</keyword>
<evidence type="ECO:0000256" key="2">
    <source>
        <dbReference type="SAM" id="SignalP"/>
    </source>
</evidence>
<keyword evidence="4" id="KW-1185">Reference proteome</keyword>
<dbReference type="Proteomes" id="UP000228535">
    <property type="component" value="Unassembled WGS sequence"/>
</dbReference>
<dbReference type="RefSeq" id="WP_100338136.1">
    <property type="nucleotide sequence ID" value="NZ_PGFA01000003.1"/>
</dbReference>
<accession>A0A2M9B5L9</accession>
<sequence>MNKLLLSFWFFLLILAPKVHAADDPAALVKTATEKKEAALKERDRLLTAAKLAIELAEKEEKPDAKAAATAEFKKKAAEADNAAKKVERADAALSKATAAVAANELFLKHKKAAEEAETDQTTAQGNLKKAQAEYTAAQESEKLAFTALSGANDNTRAILTEKLRAEQALTASAKGRFEVATQNLAAADTKVASAAEQAGKSKASAKKTLEEAKLAAFKVDEAEKEDEDDKKDEATAKEFSPFRLWVGTNLDLLDGVKTAKFYGNIDFTTPISDDSKHLLLGVGAFQNRYVSVDSTRRPAFATDRNFSAPIVRDSIDVVRTSYNNTPTRTINSLGFYTLIGWRLWSNGDQFKVTGMNKSISNVNIYFALRTDIIRREYITNNKYEFLNRDTSRVALVDGRYRLFPLPPDRTVNRFVKVIQVGAPIFIVTPSLEVRIMPLFGLSFEEKGTHPVASTSFNVTEKALGLSIGGEVRTLFSDEPPLMNLYIAKSFTIKDFKDLVKFN</sequence>
<dbReference type="AlphaFoldDB" id="A0A2M9B5L9"/>
<dbReference type="EMBL" id="PGFA01000003">
    <property type="protein sequence ID" value="PJJ53243.1"/>
    <property type="molecule type" value="Genomic_DNA"/>
</dbReference>
<reference evidence="3 4" key="1">
    <citation type="submission" date="2017-11" db="EMBL/GenBank/DDBJ databases">
        <title>Genomic Encyclopedia of Archaeal and Bacterial Type Strains, Phase II (KMG-II): From Individual Species to Whole Genera.</title>
        <authorList>
            <person name="Goeker M."/>
        </authorList>
    </citation>
    <scope>NUCLEOTIDE SEQUENCE [LARGE SCALE GENOMIC DNA]</scope>
    <source>
        <strain evidence="3 4">DSM 11115</strain>
    </source>
</reference>
<evidence type="ECO:0008006" key="5">
    <source>
        <dbReference type="Google" id="ProtNLM"/>
    </source>
</evidence>
<name>A0A2M9B5L9_9BACT</name>
<protein>
    <recommendedName>
        <fullName evidence="5">Outer membrane protein with beta-barrel domain</fullName>
    </recommendedName>
</protein>